<proteinExistence type="predicted"/>
<accession>Q0HZC8</accession>
<protein>
    <submittedName>
        <fullName evidence="1">Hydratase/decarboxylase family protein</fullName>
    </submittedName>
</protein>
<dbReference type="KEGG" id="shm:Shewmr7_0524"/>
<sequence length="280" mass="30430">MSQTDAKAQLESINAAAQELAQRRAKGEAGALLQEVLRPKDFPHAFAIQQTIAQQFSNQSNPIAGWKCLLPTAEKTVVAPIYQHDVYIETAECPLYPSSKGLARVEPELAFEIGSDLPPRATPYSEAEIDAALGRTRLALELIKSRYQNPSEANHFDALADGLVNQGLWLGPEISTSAETGHFALSVEVAAGGRQASETLQKAAVHPNGFPKAGLYWLVNFLSAQGIGLTRGQYVITGSYAGVLDLPLNQHCQFHYGELGQFGLQFVAKYVTPKERQANR</sequence>
<dbReference type="SUPFAM" id="SSF56529">
    <property type="entry name" value="FAH"/>
    <property type="match status" value="1"/>
</dbReference>
<dbReference type="HOGENOM" id="CLU_060136_1_1_6"/>
<name>Q0HZC8_SHESR</name>
<gene>
    <name evidence="1" type="ordered locus">Shewmr7_0524</name>
</gene>
<evidence type="ECO:0000313" key="1">
    <source>
        <dbReference type="EMBL" id="ABI41527.1"/>
    </source>
</evidence>
<dbReference type="InterPro" id="IPR050772">
    <property type="entry name" value="Hydratase-Decarb/MhpD_sf"/>
</dbReference>
<dbReference type="GO" id="GO:0008684">
    <property type="term" value="F:2-oxopent-4-enoate hydratase activity"/>
    <property type="evidence" value="ECO:0007669"/>
    <property type="project" value="TreeGrafter"/>
</dbReference>
<dbReference type="GO" id="GO:0005737">
    <property type="term" value="C:cytoplasm"/>
    <property type="evidence" value="ECO:0007669"/>
    <property type="project" value="TreeGrafter"/>
</dbReference>
<dbReference type="Gene3D" id="3.90.850.10">
    <property type="entry name" value="Fumarylacetoacetase-like, C-terminal domain"/>
    <property type="match status" value="1"/>
</dbReference>
<dbReference type="PANTHER" id="PTHR30143">
    <property type="entry name" value="ACID HYDRATASE"/>
    <property type="match status" value="1"/>
</dbReference>
<reference evidence="1" key="1">
    <citation type="submission" date="2006-08" db="EMBL/GenBank/DDBJ databases">
        <title>Complete sequence of Chromosome1 of Shewanella sp. MR-7.</title>
        <authorList>
            <consortium name="US DOE Joint Genome Institute"/>
            <person name="Copeland A."/>
            <person name="Lucas S."/>
            <person name="Lapidus A."/>
            <person name="Barry K."/>
            <person name="Detter J.C."/>
            <person name="Glavina del Rio T."/>
            <person name="Hammon N."/>
            <person name="Israni S."/>
            <person name="Dalin E."/>
            <person name="Tice H."/>
            <person name="Pitluck S."/>
            <person name="Kiss H."/>
            <person name="Brettin T."/>
            <person name="Bruce D."/>
            <person name="Han C."/>
            <person name="Tapia R."/>
            <person name="Gilna P."/>
            <person name="Schmutz J."/>
            <person name="Larimer F."/>
            <person name="Land M."/>
            <person name="Hauser L."/>
            <person name="Kyrpides N."/>
            <person name="Mikhailova N."/>
            <person name="Nealson K."/>
            <person name="Konstantinidis K."/>
            <person name="Klappenbach J."/>
            <person name="Tiedje J."/>
            <person name="Richardson P."/>
        </authorList>
    </citation>
    <scope>NUCLEOTIDE SEQUENCE</scope>
    <source>
        <strain evidence="1">MR-7</strain>
    </source>
</reference>
<dbReference type="AlphaFoldDB" id="Q0HZC8"/>
<dbReference type="EMBL" id="CP000444">
    <property type="protein sequence ID" value="ABI41527.1"/>
    <property type="molecule type" value="Genomic_DNA"/>
</dbReference>
<organism evidence="1">
    <name type="scientific">Shewanella sp. (strain MR-7)</name>
    <dbReference type="NCBI Taxonomy" id="60481"/>
    <lineage>
        <taxon>Bacteria</taxon>
        <taxon>Pseudomonadati</taxon>
        <taxon>Pseudomonadota</taxon>
        <taxon>Gammaproteobacteria</taxon>
        <taxon>Alteromonadales</taxon>
        <taxon>Shewanellaceae</taxon>
        <taxon>Shewanella</taxon>
    </lineage>
</organism>
<dbReference type="InterPro" id="IPR036663">
    <property type="entry name" value="Fumarylacetoacetase_C_sf"/>
</dbReference>
<dbReference type="PANTHER" id="PTHR30143:SF0">
    <property type="entry name" value="2-KETO-4-PENTENOATE HYDRATASE"/>
    <property type="match status" value="1"/>
</dbReference>